<sequence>REGETEDEHLQHIQEKARARGTRGLITHNNNDASGSNDQDQKRLNAPIDTAALQQIVAAILPTILQSLTYDGSGGASKLETFILKVDNYFRATNISDAVEVDIVVGKLVGDAAIFWLN</sequence>
<feature type="non-terminal residue" evidence="2">
    <location>
        <position position="1"/>
    </location>
</feature>
<protein>
    <submittedName>
        <fullName evidence="2">Uncharacterized protein</fullName>
    </submittedName>
</protein>
<organism evidence="2 3">
    <name type="scientific">Olpidium bornovanus</name>
    <dbReference type="NCBI Taxonomy" id="278681"/>
    <lineage>
        <taxon>Eukaryota</taxon>
        <taxon>Fungi</taxon>
        <taxon>Fungi incertae sedis</taxon>
        <taxon>Olpidiomycota</taxon>
        <taxon>Olpidiomycotina</taxon>
        <taxon>Olpidiomycetes</taxon>
        <taxon>Olpidiales</taxon>
        <taxon>Olpidiaceae</taxon>
        <taxon>Olpidium</taxon>
    </lineage>
</organism>
<gene>
    <name evidence="2" type="ORF">BJ554DRAFT_2957</name>
</gene>
<dbReference type="EMBL" id="JAEFCI010010603">
    <property type="protein sequence ID" value="KAG5457115.1"/>
    <property type="molecule type" value="Genomic_DNA"/>
</dbReference>
<accession>A0A8H8DG04</accession>
<dbReference type="AlphaFoldDB" id="A0A8H8DG04"/>
<feature type="compositionally biased region" description="Basic and acidic residues" evidence="1">
    <location>
        <begin position="8"/>
        <end position="18"/>
    </location>
</feature>
<evidence type="ECO:0000256" key="1">
    <source>
        <dbReference type="SAM" id="MobiDB-lite"/>
    </source>
</evidence>
<comment type="caution">
    <text evidence="2">The sequence shown here is derived from an EMBL/GenBank/DDBJ whole genome shotgun (WGS) entry which is preliminary data.</text>
</comment>
<evidence type="ECO:0000313" key="3">
    <source>
        <dbReference type="Proteomes" id="UP000673691"/>
    </source>
</evidence>
<feature type="region of interest" description="Disordered" evidence="1">
    <location>
        <begin position="1"/>
        <end position="42"/>
    </location>
</feature>
<keyword evidence="3" id="KW-1185">Reference proteome</keyword>
<proteinExistence type="predicted"/>
<reference evidence="2 3" key="1">
    <citation type="journal article" name="Sci. Rep.">
        <title>Genome-scale phylogenetic analyses confirm Olpidium as the closest living zoosporic fungus to the non-flagellated, terrestrial fungi.</title>
        <authorList>
            <person name="Chang Y."/>
            <person name="Rochon D."/>
            <person name="Sekimoto S."/>
            <person name="Wang Y."/>
            <person name="Chovatia M."/>
            <person name="Sandor L."/>
            <person name="Salamov A."/>
            <person name="Grigoriev I.V."/>
            <person name="Stajich J.E."/>
            <person name="Spatafora J.W."/>
        </authorList>
    </citation>
    <scope>NUCLEOTIDE SEQUENCE [LARGE SCALE GENOMIC DNA]</scope>
    <source>
        <strain evidence="2">S191</strain>
    </source>
</reference>
<feature type="compositionally biased region" description="Polar residues" evidence="1">
    <location>
        <begin position="27"/>
        <end position="38"/>
    </location>
</feature>
<evidence type="ECO:0000313" key="2">
    <source>
        <dbReference type="EMBL" id="KAG5457115.1"/>
    </source>
</evidence>
<dbReference type="Proteomes" id="UP000673691">
    <property type="component" value="Unassembled WGS sequence"/>
</dbReference>
<name>A0A8H8DG04_9FUNG</name>